<feature type="transmembrane region" description="Helical" evidence="1">
    <location>
        <begin position="146"/>
        <end position="171"/>
    </location>
</feature>
<accession>A0A0W0FNB3</accession>
<protein>
    <recommendedName>
        <fullName evidence="4">Integral membrane protein</fullName>
    </recommendedName>
</protein>
<gene>
    <name evidence="2" type="ORF">WG66_9595</name>
</gene>
<evidence type="ECO:0000256" key="1">
    <source>
        <dbReference type="SAM" id="Phobius"/>
    </source>
</evidence>
<evidence type="ECO:0000313" key="2">
    <source>
        <dbReference type="EMBL" id="KTB37836.1"/>
    </source>
</evidence>
<comment type="caution">
    <text evidence="2">The sequence shown here is derived from an EMBL/GenBank/DDBJ whole genome shotgun (WGS) entry which is preliminary data.</text>
</comment>
<evidence type="ECO:0000313" key="3">
    <source>
        <dbReference type="Proteomes" id="UP000054988"/>
    </source>
</evidence>
<feature type="transmembrane region" description="Helical" evidence="1">
    <location>
        <begin position="20"/>
        <end position="40"/>
    </location>
</feature>
<dbReference type="AlphaFoldDB" id="A0A0W0FNB3"/>
<feature type="transmembrane region" description="Helical" evidence="1">
    <location>
        <begin position="114"/>
        <end position="134"/>
    </location>
</feature>
<feature type="transmembrane region" description="Helical" evidence="1">
    <location>
        <begin position="61"/>
        <end position="82"/>
    </location>
</feature>
<dbReference type="EMBL" id="LATX01001811">
    <property type="protein sequence ID" value="KTB37836.1"/>
    <property type="molecule type" value="Genomic_DNA"/>
</dbReference>
<organism evidence="2 3">
    <name type="scientific">Moniliophthora roreri</name>
    <name type="common">Frosty pod rot fungus</name>
    <name type="synonym">Monilia roreri</name>
    <dbReference type="NCBI Taxonomy" id="221103"/>
    <lineage>
        <taxon>Eukaryota</taxon>
        <taxon>Fungi</taxon>
        <taxon>Dikarya</taxon>
        <taxon>Basidiomycota</taxon>
        <taxon>Agaricomycotina</taxon>
        <taxon>Agaricomycetes</taxon>
        <taxon>Agaricomycetidae</taxon>
        <taxon>Agaricales</taxon>
        <taxon>Marasmiineae</taxon>
        <taxon>Marasmiaceae</taxon>
        <taxon>Moniliophthora</taxon>
    </lineage>
</organism>
<keyword evidence="1" id="KW-0472">Membrane</keyword>
<dbReference type="Proteomes" id="UP000054988">
    <property type="component" value="Unassembled WGS sequence"/>
</dbReference>
<proteinExistence type="predicted"/>
<reference evidence="2 3" key="1">
    <citation type="submission" date="2015-12" db="EMBL/GenBank/DDBJ databases">
        <title>Draft genome sequence of Moniliophthora roreri, the causal agent of frosty pod rot of cacao.</title>
        <authorList>
            <person name="Aime M.C."/>
            <person name="Diaz-Valderrama J.R."/>
            <person name="Kijpornyongpan T."/>
            <person name="Phillips-Mora W."/>
        </authorList>
    </citation>
    <scope>NUCLEOTIDE SEQUENCE [LARGE SCALE GENOMIC DNA]</scope>
    <source>
        <strain evidence="2 3">MCA 2952</strain>
    </source>
</reference>
<evidence type="ECO:0008006" key="4">
    <source>
        <dbReference type="Google" id="ProtNLM"/>
    </source>
</evidence>
<name>A0A0W0FNB3_MONRR</name>
<feature type="transmembrane region" description="Helical" evidence="1">
    <location>
        <begin position="191"/>
        <end position="215"/>
    </location>
</feature>
<sequence length="350" mass="38727">MSSTIPEELMPFLSVRRVILVPLFTLVVMYLVYGFYILLFGTYIYMTCNGNRRDKQANHNLYLTLTVILFVLSTLFVVDYTIQEVRNSVVLFTTIQNGDYQMLMDYSTHDVQKTVVLVLIDVLLNITANYMLIHRCYLIWSSRKRVAVPLIVVSVIINAIGLVMCVLSTIGTSDSSSDSNWVLYLVGNNLAAAYNLGSAIFNSVLTLLTAGRIWWMHRQARAHGAHASDAFVSTIFRIILESGALYPTSMVAALVVSNTPSPFDLASLTALSAGIAPTLVMIRAKLGKNAEGLQTQVSDICFTSQLAPSRETATRPHAQMHSTGNLRIVTLNVEAGSEERLSMRKEMTAV</sequence>
<keyword evidence="1" id="KW-0812">Transmembrane</keyword>
<keyword evidence="1" id="KW-1133">Transmembrane helix</keyword>